<evidence type="ECO:0000313" key="3">
    <source>
        <dbReference type="EMBL" id="TYR98958.1"/>
    </source>
</evidence>
<protein>
    <submittedName>
        <fullName evidence="3">S-layer homology domain-containing protein</fullName>
    </submittedName>
</protein>
<organism evidence="3 4">
    <name type="scientific">Rossellomorea vietnamensis</name>
    <dbReference type="NCBI Taxonomy" id="218284"/>
    <lineage>
        <taxon>Bacteria</taxon>
        <taxon>Bacillati</taxon>
        <taxon>Bacillota</taxon>
        <taxon>Bacilli</taxon>
        <taxon>Bacillales</taxon>
        <taxon>Bacillaceae</taxon>
        <taxon>Rossellomorea</taxon>
    </lineage>
</organism>
<evidence type="ECO:0000259" key="2">
    <source>
        <dbReference type="PROSITE" id="PS51272"/>
    </source>
</evidence>
<evidence type="ECO:0000313" key="4">
    <source>
        <dbReference type="Proteomes" id="UP000325182"/>
    </source>
</evidence>
<dbReference type="InterPro" id="IPR001119">
    <property type="entry name" value="SLH_dom"/>
</dbReference>
<dbReference type="PROSITE" id="PS51272">
    <property type="entry name" value="SLH"/>
    <property type="match status" value="3"/>
</dbReference>
<dbReference type="PANTHER" id="PTHR43308:SF5">
    <property type="entry name" value="S-LAYER PROTEIN _ PEPTIDOGLYCAN ENDO-BETA-N-ACETYLGLUCOSAMINIDASE"/>
    <property type="match status" value="1"/>
</dbReference>
<dbReference type="PANTHER" id="PTHR43308">
    <property type="entry name" value="OUTER MEMBRANE PROTEIN ALPHA-RELATED"/>
    <property type="match status" value="1"/>
</dbReference>
<feature type="domain" description="SLH" evidence="2">
    <location>
        <begin position="145"/>
        <end position="208"/>
    </location>
</feature>
<feature type="domain" description="SLH" evidence="2">
    <location>
        <begin position="82"/>
        <end position="144"/>
    </location>
</feature>
<dbReference type="EMBL" id="VTEG01000008">
    <property type="protein sequence ID" value="TYR98958.1"/>
    <property type="molecule type" value="Genomic_DNA"/>
</dbReference>
<gene>
    <name evidence="3" type="ORF">FZC84_13115</name>
</gene>
<comment type="caution">
    <text evidence="3">The sequence shown here is derived from an EMBL/GenBank/DDBJ whole genome shotgun (WGS) entry which is preliminary data.</text>
</comment>
<feature type="domain" description="SLH" evidence="2">
    <location>
        <begin position="21"/>
        <end position="79"/>
    </location>
</feature>
<dbReference type="InterPro" id="IPR051465">
    <property type="entry name" value="Cell_Envelope_Struct_Comp"/>
</dbReference>
<name>A0A5D4MBT7_9BACI</name>
<dbReference type="Proteomes" id="UP000325182">
    <property type="component" value="Unassembled WGS sequence"/>
</dbReference>
<dbReference type="AlphaFoldDB" id="A0A5D4MBT7"/>
<accession>A0A5D4MBT7</accession>
<sequence length="373" mass="42921">MKKIILLFFVAFSLILSFGMTVSASGKFKDINRYVEEIEFLARSGVVKGYGDEFKPEDPVRRIQAVQMILREKGITDFSDVSDPGFTDLRKGDYGYAEVAKAAEIGWISGKTAADGSTYFDTWGSLTRGQMAKILVKAYELSGEIPNRFKDVPQSHWAHEFVSTLIHHRITTGYQNQTYRPQETLSRQHFAVFLARLAENNFRYTDIPITSQDEKVYFSGVTIGTSVSQVTKQLGTPQAIELNQMTPGDIYIYRPSPFFKDTLNVFIDPDGEVEFINYRTYTSFPQSIEDKFVKEFNGEIFGEMPESEPHALWLHYYFPQKRDYVFMTDSDQREGTYLNRFKLGPEYQGVPIESDDYFKEITKEEAIAEYSKY</sequence>
<dbReference type="Pfam" id="PF00395">
    <property type="entry name" value="SLH"/>
    <property type="match status" value="2"/>
</dbReference>
<keyword evidence="1" id="KW-0732">Signal</keyword>
<reference evidence="3 4" key="1">
    <citation type="submission" date="2019-08" db="EMBL/GenBank/DDBJ databases">
        <title>Bacillus genomes from the desert of Cuatro Cienegas, Coahuila.</title>
        <authorList>
            <person name="Olmedo-Alvarez G."/>
        </authorList>
    </citation>
    <scope>NUCLEOTIDE SEQUENCE [LARGE SCALE GENOMIC DNA]</scope>
    <source>
        <strain evidence="3 4">CH128b_4D</strain>
    </source>
</reference>
<proteinExistence type="predicted"/>
<dbReference type="RefSeq" id="WP_148954192.1">
    <property type="nucleotide sequence ID" value="NZ_VTEG01000008.1"/>
</dbReference>
<evidence type="ECO:0000256" key="1">
    <source>
        <dbReference type="ARBA" id="ARBA00022729"/>
    </source>
</evidence>